<name>A0ABT5K8C0_9BURK</name>
<organism evidence="1 2">
    <name type="scientific">Roseateles albus</name>
    <dbReference type="NCBI Taxonomy" id="2987525"/>
    <lineage>
        <taxon>Bacteria</taxon>
        <taxon>Pseudomonadati</taxon>
        <taxon>Pseudomonadota</taxon>
        <taxon>Betaproteobacteria</taxon>
        <taxon>Burkholderiales</taxon>
        <taxon>Sphaerotilaceae</taxon>
        <taxon>Roseateles</taxon>
    </lineage>
</organism>
<keyword evidence="2" id="KW-1185">Reference proteome</keyword>
<dbReference type="RefSeq" id="WP_273598665.1">
    <property type="nucleotide sequence ID" value="NZ_JAQQXT010000001.1"/>
</dbReference>
<dbReference type="Pfam" id="PF07394">
    <property type="entry name" value="DUF1501"/>
    <property type="match status" value="1"/>
</dbReference>
<sequence length="511" mass="53232">MKTNFNSPASRRAFLAQAARFAGLGAAAPMAMNLAAFGNASAQTAGDYKALVCVFLFGGNDAFNMVLPTDTESWAAYSQVRNQAPESIALLAPGTPAQMGAGAGSPERLGGVLAINPITSQGRTFALHPSMSGVRDLFAAGRLAVLPNIGPLVRPTSKADLKLVTFARPAGLYSHNDQQSTWQSLTPEGATVGWGGRFADLLMAGNSQPLFSAVSAGGNAVFLSGKQALQYQISTRGAIRIGGSDTSLFGSTAALERMRTVMRGGRSNDLIARDHATVVNRSLAAEALIGSALPPANSAPYGTAGLANGAADPLLQYDNPLTGTKSTNSLAQQLQVVARTMGARSALGAGRQVFFVSLGGFDTHDGQNRAQADLMAKLSHALSYFDNTLGAMGLRNNVTTFTASDFGRTFTSNGDGTDHGWGSHHFVMGGAVKGREFYGKFPVVGAKNAKNNDFDSSPNQLGNGALLPETSVEQLGATLGRWMGVSDGNLADIFPNLKNFDAAKRDLGFMA</sequence>
<dbReference type="Proteomes" id="UP001221189">
    <property type="component" value="Unassembled WGS sequence"/>
</dbReference>
<reference evidence="1 2" key="1">
    <citation type="submission" date="2022-10" db="EMBL/GenBank/DDBJ databases">
        <title>Paucibacter sp. hw1 Genome sequencing.</title>
        <authorList>
            <person name="Park S."/>
        </authorList>
    </citation>
    <scope>NUCLEOTIDE SEQUENCE [LARGE SCALE GENOMIC DNA]</scope>
    <source>
        <strain evidence="2">hw1</strain>
    </source>
</reference>
<comment type="caution">
    <text evidence="1">The sequence shown here is derived from an EMBL/GenBank/DDBJ whole genome shotgun (WGS) entry which is preliminary data.</text>
</comment>
<dbReference type="PROSITE" id="PS51318">
    <property type="entry name" value="TAT"/>
    <property type="match status" value="1"/>
</dbReference>
<evidence type="ECO:0000313" key="1">
    <source>
        <dbReference type="EMBL" id="MDC8770188.1"/>
    </source>
</evidence>
<dbReference type="InterPro" id="IPR010869">
    <property type="entry name" value="DUF1501"/>
</dbReference>
<dbReference type="EMBL" id="JAQQXT010000001">
    <property type="protein sequence ID" value="MDC8770188.1"/>
    <property type="molecule type" value="Genomic_DNA"/>
</dbReference>
<gene>
    <name evidence="1" type="ORF">PRZ03_01300</name>
</gene>
<proteinExistence type="predicted"/>
<dbReference type="PANTHER" id="PTHR43737:SF1">
    <property type="entry name" value="DUF1501 DOMAIN-CONTAINING PROTEIN"/>
    <property type="match status" value="1"/>
</dbReference>
<protein>
    <submittedName>
        <fullName evidence="1">DUF1501 domain-containing protein</fullName>
    </submittedName>
</protein>
<dbReference type="PANTHER" id="PTHR43737">
    <property type="entry name" value="BLL7424 PROTEIN"/>
    <property type="match status" value="1"/>
</dbReference>
<evidence type="ECO:0000313" key="2">
    <source>
        <dbReference type="Proteomes" id="UP001221189"/>
    </source>
</evidence>
<dbReference type="InterPro" id="IPR006311">
    <property type="entry name" value="TAT_signal"/>
</dbReference>
<accession>A0ABT5K8C0</accession>